<evidence type="ECO:0000256" key="1">
    <source>
        <dbReference type="SAM" id="Phobius"/>
    </source>
</evidence>
<keyword evidence="1" id="KW-0812">Transmembrane</keyword>
<dbReference type="EMBL" id="JAATIP010000155">
    <property type="protein sequence ID" value="KAF4365972.1"/>
    <property type="molecule type" value="Genomic_DNA"/>
</dbReference>
<evidence type="ECO:0000313" key="3">
    <source>
        <dbReference type="Proteomes" id="UP000525078"/>
    </source>
</evidence>
<keyword evidence="1" id="KW-0472">Membrane</keyword>
<name>A0A7J6F5H7_CANSA</name>
<feature type="transmembrane region" description="Helical" evidence="1">
    <location>
        <begin position="42"/>
        <end position="61"/>
    </location>
</feature>
<comment type="caution">
    <text evidence="2">The sequence shown here is derived from an EMBL/GenBank/DDBJ whole genome shotgun (WGS) entry which is preliminary data.</text>
</comment>
<dbReference type="AlphaFoldDB" id="A0A7J6F5H7"/>
<keyword evidence="1" id="KW-1133">Transmembrane helix</keyword>
<gene>
    <name evidence="2" type="ORF">F8388_019216</name>
</gene>
<proteinExistence type="predicted"/>
<evidence type="ECO:0000313" key="2">
    <source>
        <dbReference type="EMBL" id="KAF4365972.1"/>
    </source>
</evidence>
<dbReference type="Proteomes" id="UP000525078">
    <property type="component" value="Unassembled WGS sequence"/>
</dbReference>
<sequence length="119" mass="13592">MEQQMFPLPAGVYHLRSAHQKTPTSAELQPFVSTTIFSSGDFLFPFVTIPLSLFTPSFYTLSSTFLHRSSELSRLTDTRKGKKMGYWCSIKIELVILVILIIEHAFIGLFTACFFEFDK</sequence>
<protein>
    <submittedName>
        <fullName evidence="2">Uncharacterized protein</fullName>
    </submittedName>
</protein>
<reference evidence="2 3" key="1">
    <citation type="journal article" date="2020" name="bioRxiv">
        <title>Sequence and annotation of 42 cannabis genomes reveals extensive copy number variation in cannabinoid synthesis and pathogen resistance genes.</title>
        <authorList>
            <person name="Mckernan K.J."/>
            <person name="Helbert Y."/>
            <person name="Kane L.T."/>
            <person name="Ebling H."/>
            <person name="Zhang L."/>
            <person name="Liu B."/>
            <person name="Eaton Z."/>
            <person name="Mclaughlin S."/>
            <person name="Kingan S."/>
            <person name="Baybayan P."/>
            <person name="Concepcion G."/>
            <person name="Jordan M."/>
            <person name="Riva A."/>
            <person name="Barbazuk W."/>
            <person name="Harkins T."/>
        </authorList>
    </citation>
    <scope>NUCLEOTIDE SEQUENCE [LARGE SCALE GENOMIC DNA]</scope>
    <source>
        <strain evidence="3">cv. Jamaican Lion 4</strain>
        <tissue evidence="2">Leaf</tissue>
    </source>
</reference>
<accession>A0A7J6F5H7</accession>
<organism evidence="2 3">
    <name type="scientific">Cannabis sativa</name>
    <name type="common">Hemp</name>
    <name type="synonym">Marijuana</name>
    <dbReference type="NCBI Taxonomy" id="3483"/>
    <lineage>
        <taxon>Eukaryota</taxon>
        <taxon>Viridiplantae</taxon>
        <taxon>Streptophyta</taxon>
        <taxon>Embryophyta</taxon>
        <taxon>Tracheophyta</taxon>
        <taxon>Spermatophyta</taxon>
        <taxon>Magnoliopsida</taxon>
        <taxon>eudicotyledons</taxon>
        <taxon>Gunneridae</taxon>
        <taxon>Pentapetalae</taxon>
        <taxon>rosids</taxon>
        <taxon>fabids</taxon>
        <taxon>Rosales</taxon>
        <taxon>Cannabaceae</taxon>
        <taxon>Cannabis</taxon>
    </lineage>
</organism>
<feature type="transmembrane region" description="Helical" evidence="1">
    <location>
        <begin position="92"/>
        <end position="117"/>
    </location>
</feature>